<dbReference type="InterPro" id="IPR025662">
    <property type="entry name" value="Sigma_54_int_dom_ATP-bd_1"/>
</dbReference>
<accession>A0A3B0QWA7</accession>
<keyword evidence="1" id="KW-0597">Phosphoprotein</keyword>
<feature type="domain" description="Sigma-54 factor interaction" evidence="6">
    <location>
        <begin position="144"/>
        <end position="373"/>
    </location>
</feature>
<proteinExistence type="predicted"/>
<dbReference type="Gene3D" id="1.10.10.60">
    <property type="entry name" value="Homeodomain-like"/>
    <property type="match status" value="1"/>
</dbReference>
<dbReference type="InterPro" id="IPR002078">
    <property type="entry name" value="Sigma_54_int"/>
</dbReference>
<dbReference type="PROSITE" id="PS50045">
    <property type="entry name" value="SIGMA54_INTERACT_4"/>
    <property type="match status" value="1"/>
</dbReference>
<dbReference type="SMART" id="SM00448">
    <property type="entry name" value="REC"/>
    <property type="match status" value="1"/>
</dbReference>
<dbReference type="SUPFAM" id="SSF52540">
    <property type="entry name" value="P-loop containing nucleoside triphosphate hydrolases"/>
    <property type="match status" value="1"/>
</dbReference>
<dbReference type="InterPro" id="IPR003593">
    <property type="entry name" value="AAA+_ATPase"/>
</dbReference>
<dbReference type="GO" id="GO:0000160">
    <property type="term" value="P:phosphorelay signal transduction system"/>
    <property type="evidence" value="ECO:0007669"/>
    <property type="project" value="InterPro"/>
</dbReference>
<dbReference type="SUPFAM" id="SSF46689">
    <property type="entry name" value="Homeodomain-like"/>
    <property type="match status" value="1"/>
</dbReference>
<dbReference type="Pfam" id="PF00158">
    <property type="entry name" value="Sigma54_activat"/>
    <property type="match status" value="1"/>
</dbReference>
<dbReference type="FunFam" id="3.40.50.300:FF:000006">
    <property type="entry name" value="DNA-binding transcriptional regulator NtrC"/>
    <property type="match status" value="1"/>
</dbReference>
<evidence type="ECO:0000313" key="8">
    <source>
        <dbReference type="EMBL" id="VAV83857.1"/>
    </source>
</evidence>
<dbReference type="InterPro" id="IPR001789">
    <property type="entry name" value="Sig_transdc_resp-reg_receiver"/>
</dbReference>
<dbReference type="Gene3D" id="1.10.8.60">
    <property type="match status" value="1"/>
</dbReference>
<dbReference type="SUPFAM" id="SSF52172">
    <property type="entry name" value="CheY-like"/>
    <property type="match status" value="1"/>
</dbReference>
<dbReference type="SMART" id="SM00382">
    <property type="entry name" value="AAA"/>
    <property type="match status" value="1"/>
</dbReference>
<dbReference type="Gene3D" id="3.40.50.2300">
    <property type="match status" value="1"/>
</dbReference>
<dbReference type="InterPro" id="IPR011006">
    <property type="entry name" value="CheY-like_superfamily"/>
</dbReference>
<sequence>MARYKLIVVDDEESMRNFLSIMLKKEGYEVSTFSTGEAALEFFRVESADIVMTDLKMPGMGGVALLKELKALDPNVAVILMTAYASVDSAVEAMRAGAYDYFTKPFNIDEIKLHLKRALRLKELEEENILLKKDIHSRYGFSNIIGTSPLMVEVYTLITSVAETRTNVLVSGESGTGKELVARALHTESERKDKPFVTINCGAIPENLLESELFGHKKGAFTGAVKDKAGLAEMADGGTLFLDEITELPLNLQVKLLRFLQEKTVRRVGGSTDKKVDIRVIAATNREIENEVEAGRFREDLFYRLNVLGIDLPPLRKRKEDIPKLAEFFFEKYVRETGKAISRISEEALALLIDYDYSGNVRELENAIERGVALEATDVLKAASLPPSIREFRATRAVVATGDGNVVEPCSDGVVITEAGLDLEKVVSEFERKIIMDALKRTGGVKKKAAELLKISFRSMRYKLSKYEDTQD</sequence>
<dbReference type="PRINTS" id="PR01590">
    <property type="entry name" value="HTHFIS"/>
</dbReference>
<reference evidence="8" key="1">
    <citation type="submission" date="2018-06" db="EMBL/GenBank/DDBJ databases">
        <authorList>
            <person name="Zhirakovskaya E."/>
        </authorList>
    </citation>
    <scope>NUCLEOTIDE SEQUENCE</scope>
</reference>
<dbReference type="InterPro" id="IPR025943">
    <property type="entry name" value="Sigma_54_int_dom_ATP-bd_2"/>
</dbReference>
<dbReference type="PROSITE" id="PS00675">
    <property type="entry name" value="SIGMA54_INTERACT_1"/>
    <property type="match status" value="1"/>
</dbReference>
<dbReference type="GO" id="GO:0005524">
    <property type="term" value="F:ATP binding"/>
    <property type="evidence" value="ECO:0007669"/>
    <property type="project" value="UniProtKB-KW"/>
</dbReference>
<dbReference type="PROSITE" id="PS00676">
    <property type="entry name" value="SIGMA54_INTERACT_2"/>
    <property type="match status" value="1"/>
</dbReference>
<dbReference type="CDD" id="cd00009">
    <property type="entry name" value="AAA"/>
    <property type="match status" value="1"/>
</dbReference>
<evidence type="ECO:0000259" key="7">
    <source>
        <dbReference type="PROSITE" id="PS50110"/>
    </source>
</evidence>
<dbReference type="Gene3D" id="3.40.50.300">
    <property type="entry name" value="P-loop containing nucleotide triphosphate hydrolases"/>
    <property type="match status" value="1"/>
</dbReference>
<dbReference type="Pfam" id="PF25601">
    <property type="entry name" value="AAA_lid_14"/>
    <property type="match status" value="1"/>
</dbReference>
<dbReference type="InterPro" id="IPR009057">
    <property type="entry name" value="Homeodomain-like_sf"/>
</dbReference>
<dbReference type="AlphaFoldDB" id="A0A3B0QWA7"/>
<dbReference type="GO" id="GO:0043565">
    <property type="term" value="F:sequence-specific DNA binding"/>
    <property type="evidence" value="ECO:0007669"/>
    <property type="project" value="InterPro"/>
</dbReference>
<dbReference type="PANTHER" id="PTHR32071:SF113">
    <property type="entry name" value="ALGINATE BIOSYNTHESIS TRANSCRIPTIONAL REGULATORY PROTEIN ALGB"/>
    <property type="match status" value="1"/>
</dbReference>
<dbReference type="PROSITE" id="PS50110">
    <property type="entry name" value="RESPONSE_REGULATORY"/>
    <property type="match status" value="1"/>
</dbReference>
<dbReference type="PANTHER" id="PTHR32071">
    <property type="entry name" value="TRANSCRIPTIONAL REGULATORY PROTEIN"/>
    <property type="match status" value="1"/>
</dbReference>
<evidence type="ECO:0000256" key="5">
    <source>
        <dbReference type="ARBA" id="ARBA00023163"/>
    </source>
</evidence>
<protein>
    <submittedName>
        <fullName evidence="8">Nitrogen regulation protein NR(I)</fullName>
    </submittedName>
</protein>
<evidence type="ECO:0000256" key="1">
    <source>
        <dbReference type="ARBA" id="ARBA00022553"/>
    </source>
</evidence>
<feature type="domain" description="Response regulatory" evidence="7">
    <location>
        <begin position="5"/>
        <end position="119"/>
    </location>
</feature>
<dbReference type="InterPro" id="IPR027417">
    <property type="entry name" value="P-loop_NTPase"/>
</dbReference>
<keyword evidence="5" id="KW-0804">Transcription</keyword>
<evidence type="ECO:0000259" key="6">
    <source>
        <dbReference type="PROSITE" id="PS50045"/>
    </source>
</evidence>
<dbReference type="FunFam" id="3.40.50.2300:FF:000018">
    <property type="entry name" value="DNA-binding transcriptional regulator NtrC"/>
    <property type="match status" value="1"/>
</dbReference>
<dbReference type="GO" id="GO:0006355">
    <property type="term" value="P:regulation of DNA-templated transcription"/>
    <property type="evidence" value="ECO:0007669"/>
    <property type="project" value="InterPro"/>
</dbReference>
<dbReference type="InterPro" id="IPR002197">
    <property type="entry name" value="HTH_Fis"/>
</dbReference>
<evidence type="ECO:0000256" key="3">
    <source>
        <dbReference type="ARBA" id="ARBA00022840"/>
    </source>
</evidence>
<evidence type="ECO:0000256" key="2">
    <source>
        <dbReference type="ARBA" id="ARBA00022741"/>
    </source>
</evidence>
<evidence type="ECO:0000256" key="4">
    <source>
        <dbReference type="ARBA" id="ARBA00023015"/>
    </source>
</evidence>
<keyword evidence="3" id="KW-0067">ATP-binding</keyword>
<dbReference type="Pfam" id="PF00072">
    <property type="entry name" value="Response_reg"/>
    <property type="match status" value="1"/>
</dbReference>
<organism evidence="8">
    <name type="scientific">hydrothermal vent metagenome</name>
    <dbReference type="NCBI Taxonomy" id="652676"/>
    <lineage>
        <taxon>unclassified sequences</taxon>
        <taxon>metagenomes</taxon>
        <taxon>ecological metagenomes</taxon>
    </lineage>
</organism>
<keyword evidence="2" id="KW-0547">Nucleotide-binding</keyword>
<name>A0A3B0QWA7_9ZZZZ</name>
<dbReference type="EMBL" id="UOEA01000052">
    <property type="protein sequence ID" value="VAV83857.1"/>
    <property type="molecule type" value="Genomic_DNA"/>
</dbReference>
<keyword evidence="4" id="KW-0805">Transcription regulation</keyword>
<dbReference type="InterPro" id="IPR058031">
    <property type="entry name" value="AAA_lid_NorR"/>
</dbReference>
<gene>
    <name evidence="8" type="ORF">MNBD_DELTA01-1558</name>
</gene>
<dbReference type="Pfam" id="PF02954">
    <property type="entry name" value="HTH_8"/>
    <property type="match status" value="1"/>
</dbReference>